<dbReference type="STRING" id="6205.A0A0R3WRL3"/>
<evidence type="ECO:0000256" key="1">
    <source>
        <dbReference type="SAM" id="MobiDB-lite"/>
    </source>
</evidence>
<sequence>LLGVSESDSRIPDTNKDNDFAYFPPSLTSTGSPVRHLRSGLVATEHKISLPTSTAPVFHQKNGYSFDETQFSERENFAGSPHTSSSLPGGLNPHVAATSSSSSLLPIGKDLRQSSCTSSSNNIFHAVPPLLPSTSLRSDQRQWIREEPLPIQCSDEVHVRHRQRTSSVAARQIWQDSE</sequence>
<proteinExistence type="predicted"/>
<dbReference type="AlphaFoldDB" id="A0A0R3WRL3"/>
<feature type="region of interest" description="Disordered" evidence="1">
    <location>
        <begin position="1"/>
        <end position="23"/>
    </location>
</feature>
<feature type="compositionally biased region" description="Basic and acidic residues" evidence="1">
    <location>
        <begin position="7"/>
        <end position="19"/>
    </location>
</feature>
<protein>
    <submittedName>
        <fullName evidence="2">Pecanex-like protein</fullName>
    </submittedName>
</protein>
<feature type="region of interest" description="Disordered" evidence="1">
    <location>
        <begin position="76"/>
        <end position="101"/>
    </location>
</feature>
<reference evidence="2" key="1">
    <citation type="submission" date="2017-02" db="UniProtKB">
        <authorList>
            <consortium name="WormBaseParasite"/>
        </authorList>
    </citation>
    <scope>IDENTIFICATION</scope>
</reference>
<name>A0A0R3WRL3_HYDTA</name>
<organism evidence="2">
    <name type="scientific">Hydatigena taeniaeformis</name>
    <name type="common">Feline tapeworm</name>
    <name type="synonym">Taenia taeniaeformis</name>
    <dbReference type="NCBI Taxonomy" id="6205"/>
    <lineage>
        <taxon>Eukaryota</taxon>
        <taxon>Metazoa</taxon>
        <taxon>Spiralia</taxon>
        <taxon>Lophotrochozoa</taxon>
        <taxon>Platyhelminthes</taxon>
        <taxon>Cestoda</taxon>
        <taxon>Eucestoda</taxon>
        <taxon>Cyclophyllidea</taxon>
        <taxon>Taeniidae</taxon>
        <taxon>Hydatigera</taxon>
    </lineage>
</organism>
<dbReference type="WBParaSite" id="TTAC_0000340301-mRNA-1">
    <property type="protein sequence ID" value="TTAC_0000340301-mRNA-1"/>
    <property type="gene ID" value="TTAC_0000340301"/>
</dbReference>
<accession>A0A0R3WRL3</accession>
<evidence type="ECO:0000313" key="2">
    <source>
        <dbReference type="WBParaSite" id="TTAC_0000340301-mRNA-1"/>
    </source>
</evidence>